<evidence type="ECO:0000256" key="5">
    <source>
        <dbReference type="ARBA" id="ARBA00023136"/>
    </source>
</evidence>
<evidence type="ECO:0000256" key="1">
    <source>
        <dbReference type="ARBA" id="ARBA00004651"/>
    </source>
</evidence>
<dbReference type="GO" id="GO:0030424">
    <property type="term" value="C:axon"/>
    <property type="evidence" value="ECO:0000318"/>
    <property type="project" value="GO_Central"/>
</dbReference>
<protein>
    <recommendedName>
        <fullName evidence="10">Gustatory receptor</fullName>
    </recommendedName>
</protein>
<feature type="transmembrane region" description="Helical" evidence="7">
    <location>
        <begin position="288"/>
        <end position="308"/>
    </location>
</feature>
<dbReference type="InParanoid" id="E9H9U7"/>
<accession>E9H9U7</accession>
<dbReference type="KEGG" id="dpx:DAPPUDRAFT_346849"/>
<dbReference type="GO" id="GO:0008049">
    <property type="term" value="P:male courtship behavior"/>
    <property type="evidence" value="ECO:0000318"/>
    <property type="project" value="GO_Central"/>
</dbReference>
<comment type="subcellular location">
    <subcellularLocation>
        <location evidence="1">Cell membrane</location>
        <topology evidence="1">Multi-pass membrane protein</topology>
    </subcellularLocation>
</comment>
<dbReference type="FunCoup" id="E9H9U7">
    <property type="interactions" value="17"/>
</dbReference>
<gene>
    <name evidence="8" type="primary">DpuGr19</name>
    <name evidence="8" type="ORF">DAPPUDRAFT_346849</name>
</gene>
<feature type="transmembrane region" description="Helical" evidence="7">
    <location>
        <begin position="255"/>
        <end position="276"/>
    </location>
</feature>
<dbReference type="InterPro" id="IPR013604">
    <property type="entry name" value="7TM_chemorcpt"/>
</dbReference>
<dbReference type="GO" id="GO:0030425">
    <property type="term" value="C:dendrite"/>
    <property type="evidence" value="ECO:0000318"/>
    <property type="project" value="GO_Central"/>
</dbReference>
<keyword evidence="3 7" id="KW-0812">Transmembrane</keyword>
<evidence type="ECO:0000256" key="7">
    <source>
        <dbReference type="SAM" id="Phobius"/>
    </source>
</evidence>
<dbReference type="GO" id="GO:0050909">
    <property type="term" value="P:sensory perception of taste"/>
    <property type="evidence" value="ECO:0007669"/>
    <property type="project" value="InterPro"/>
</dbReference>
<feature type="transmembrane region" description="Helical" evidence="7">
    <location>
        <begin position="105"/>
        <end position="125"/>
    </location>
</feature>
<evidence type="ECO:0000256" key="3">
    <source>
        <dbReference type="ARBA" id="ARBA00022692"/>
    </source>
</evidence>
<evidence type="ECO:0000256" key="6">
    <source>
        <dbReference type="ARBA" id="ARBA00023170"/>
    </source>
</evidence>
<dbReference type="GO" id="GO:0005886">
    <property type="term" value="C:plasma membrane"/>
    <property type="evidence" value="ECO:0007669"/>
    <property type="project" value="UniProtKB-SubCell"/>
</dbReference>
<dbReference type="Proteomes" id="UP000000305">
    <property type="component" value="Unassembled WGS sequence"/>
</dbReference>
<evidence type="ECO:0008006" key="10">
    <source>
        <dbReference type="Google" id="ProtNLM"/>
    </source>
</evidence>
<evidence type="ECO:0000313" key="8">
    <source>
        <dbReference type="EMBL" id="EFX71546.1"/>
    </source>
</evidence>
<evidence type="ECO:0000313" key="9">
    <source>
        <dbReference type="Proteomes" id="UP000000305"/>
    </source>
</evidence>
<organism evidence="8 9">
    <name type="scientific">Daphnia pulex</name>
    <name type="common">Water flea</name>
    <dbReference type="NCBI Taxonomy" id="6669"/>
    <lineage>
        <taxon>Eukaryota</taxon>
        <taxon>Metazoa</taxon>
        <taxon>Ecdysozoa</taxon>
        <taxon>Arthropoda</taxon>
        <taxon>Crustacea</taxon>
        <taxon>Branchiopoda</taxon>
        <taxon>Diplostraca</taxon>
        <taxon>Cladocera</taxon>
        <taxon>Anomopoda</taxon>
        <taxon>Daphniidae</taxon>
        <taxon>Daphnia</taxon>
    </lineage>
</organism>
<evidence type="ECO:0000256" key="4">
    <source>
        <dbReference type="ARBA" id="ARBA00022989"/>
    </source>
</evidence>
<proteinExistence type="predicted"/>
<keyword evidence="4 7" id="KW-1133">Transmembrane helix</keyword>
<dbReference type="OrthoDB" id="6347741at2759"/>
<dbReference type="GO" id="GO:0007635">
    <property type="term" value="P:chemosensory behavior"/>
    <property type="evidence" value="ECO:0000318"/>
    <property type="project" value="GO_Central"/>
</dbReference>
<feature type="transmembrane region" description="Helical" evidence="7">
    <location>
        <begin position="186"/>
        <end position="205"/>
    </location>
</feature>
<dbReference type="Pfam" id="PF08395">
    <property type="entry name" value="7tm_7"/>
    <property type="match status" value="1"/>
</dbReference>
<keyword evidence="9" id="KW-1185">Reference proteome</keyword>
<dbReference type="AlphaFoldDB" id="E9H9U7"/>
<keyword evidence="6" id="KW-0675">Receptor</keyword>
<evidence type="ECO:0000256" key="2">
    <source>
        <dbReference type="ARBA" id="ARBA00022475"/>
    </source>
</evidence>
<feature type="transmembrane region" description="Helical" evidence="7">
    <location>
        <begin position="145"/>
        <end position="166"/>
    </location>
</feature>
<name>E9H9U7_DAPPU</name>
<dbReference type="PANTHER" id="PTHR21143">
    <property type="entry name" value="INVERTEBRATE GUSTATORY RECEPTOR"/>
    <property type="match status" value="1"/>
</dbReference>
<keyword evidence="2" id="KW-1003">Cell membrane</keyword>
<dbReference type="GO" id="GO:0043025">
    <property type="term" value="C:neuronal cell body"/>
    <property type="evidence" value="ECO:0000318"/>
    <property type="project" value="GO_Central"/>
</dbReference>
<keyword evidence="5 7" id="KW-0472">Membrane</keyword>
<dbReference type="EMBL" id="GL732609">
    <property type="protein sequence ID" value="EFX71546.1"/>
    <property type="molecule type" value="Genomic_DNA"/>
</dbReference>
<reference evidence="8 9" key="1">
    <citation type="journal article" date="2011" name="Science">
        <title>The ecoresponsive genome of Daphnia pulex.</title>
        <authorList>
            <person name="Colbourne J.K."/>
            <person name="Pfrender M.E."/>
            <person name="Gilbert D."/>
            <person name="Thomas W.K."/>
            <person name="Tucker A."/>
            <person name="Oakley T.H."/>
            <person name="Tokishita S."/>
            <person name="Aerts A."/>
            <person name="Arnold G.J."/>
            <person name="Basu M.K."/>
            <person name="Bauer D.J."/>
            <person name="Caceres C.E."/>
            <person name="Carmel L."/>
            <person name="Casola C."/>
            <person name="Choi J.H."/>
            <person name="Detter J.C."/>
            <person name="Dong Q."/>
            <person name="Dusheyko S."/>
            <person name="Eads B.D."/>
            <person name="Frohlich T."/>
            <person name="Geiler-Samerotte K.A."/>
            <person name="Gerlach D."/>
            <person name="Hatcher P."/>
            <person name="Jogdeo S."/>
            <person name="Krijgsveld J."/>
            <person name="Kriventseva E.V."/>
            <person name="Kultz D."/>
            <person name="Laforsch C."/>
            <person name="Lindquist E."/>
            <person name="Lopez J."/>
            <person name="Manak J.R."/>
            <person name="Muller J."/>
            <person name="Pangilinan J."/>
            <person name="Patwardhan R.P."/>
            <person name="Pitluck S."/>
            <person name="Pritham E.J."/>
            <person name="Rechtsteiner A."/>
            <person name="Rho M."/>
            <person name="Rogozin I.B."/>
            <person name="Sakarya O."/>
            <person name="Salamov A."/>
            <person name="Schaack S."/>
            <person name="Shapiro H."/>
            <person name="Shiga Y."/>
            <person name="Skalitzky C."/>
            <person name="Smith Z."/>
            <person name="Souvorov A."/>
            <person name="Sung W."/>
            <person name="Tang Z."/>
            <person name="Tsuchiya D."/>
            <person name="Tu H."/>
            <person name="Vos H."/>
            <person name="Wang M."/>
            <person name="Wolf Y.I."/>
            <person name="Yamagata H."/>
            <person name="Yamada T."/>
            <person name="Ye Y."/>
            <person name="Shaw J.R."/>
            <person name="Andrews J."/>
            <person name="Crease T.J."/>
            <person name="Tang H."/>
            <person name="Lucas S.M."/>
            <person name="Robertson H.M."/>
            <person name="Bork P."/>
            <person name="Koonin E.V."/>
            <person name="Zdobnov E.M."/>
            <person name="Grigoriev I.V."/>
            <person name="Lynch M."/>
            <person name="Boore J.L."/>
        </authorList>
    </citation>
    <scope>NUCLEOTIDE SEQUENCE [LARGE SCALE GENOMIC DNA]</scope>
</reference>
<dbReference type="PANTHER" id="PTHR21143:SF133">
    <property type="entry name" value="GUSTATORY AND PHEROMONE RECEPTOR 32A-RELATED"/>
    <property type="match status" value="1"/>
</dbReference>
<sequence length="389" mass="43810">MLLKIEKSLWPLTVWMKIFGFPMEIPTRKRKSGSKNYSICLLLTGSLMLLSTVALHCTSFVHGVLRVNKLGPSSNDGNNLTTANLLNAGIEHLNNTWFNIGVHSTFFLVSLTSNWKSLWHSLLLIEKNLKFKSSFYRKCRESVSIGFGCLLLDFVTHLFISVRSSYWDLGVMRSLAVVLANFSRTTISSVFLLFCVTARVITLVFKALNKQIVNLTEAEKILPIYLSARILNLRLERWRRNHTLACELVDMANKCFGLVMLVTIINVFVSFVTTSFEIVSSMGNHESLPFSLLLIFVNKSILLAIVFFESYRLQSEAGRTAASLRKLHPLTADLFTQIKVNTVVMEVTHASPKIAAMEFFDVNIRLLPTLIGSTLTYVAILHQVAAHSK</sequence>
<dbReference type="HOGENOM" id="CLU_058520_0_0_1"/>